<dbReference type="AlphaFoldDB" id="A0A381ET54"/>
<feature type="transmembrane region" description="Helical" evidence="3">
    <location>
        <begin position="276"/>
        <end position="294"/>
    </location>
</feature>
<gene>
    <name evidence="4" type="ORF">NCTC8684_00759</name>
    <name evidence="5" type="ORF">NCTC9695_04610</name>
</gene>
<dbReference type="Proteomes" id="UP000254029">
    <property type="component" value="Unassembled WGS sequence"/>
</dbReference>
<feature type="compositionally biased region" description="Polar residues" evidence="2">
    <location>
        <begin position="13"/>
        <end position="32"/>
    </location>
</feature>
<evidence type="ECO:0000256" key="2">
    <source>
        <dbReference type="SAM" id="MobiDB-lite"/>
    </source>
</evidence>
<evidence type="ECO:0000313" key="4">
    <source>
        <dbReference type="EMBL" id="SUX31699.1"/>
    </source>
</evidence>
<organism evidence="5 7">
    <name type="scientific">Chromobacterium violaceum</name>
    <dbReference type="NCBI Taxonomy" id="536"/>
    <lineage>
        <taxon>Bacteria</taxon>
        <taxon>Pseudomonadati</taxon>
        <taxon>Pseudomonadota</taxon>
        <taxon>Betaproteobacteria</taxon>
        <taxon>Neisseriales</taxon>
        <taxon>Chromobacteriaceae</taxon>
        <taxon>Chromobacterium</taxon>
    </lineage>
</organism>
<name>A0A381ET54_CHRVL</name>
<evidence type="ECO:0000313" key="7">
    <source>
        <dbReference type="Proteomes" id="UP000275777"/>
    </source>
</evidence>
<keyword evidence="3" id="KW-0472">Membrane</keyword>
<evidence type="ECO:0000313" key="6">
    <source>
        <dbReference type="Proteomes" id="UP000254029"/>
    </source>
</evidence>
<evidence type="ECO:0000256" key="1">
    <source>
        <dbReference type="SAM" id="Coils"/>
    </source>
</evidence>
<keyword evidence="3" id="KW-0812">Transmembrane</keyword>
<feature type="region of interest" description="Disordered" evidence="2">
    <location>
        <begin position="1"/>
        <end position="43"/>
    </location>
</feature>
<evidence type="ECO:0000256" key="3">
    <source>
        <dbReference type="SAM" id="Phobius"/>
    </source>
</evidence>
<sequence>MPMASRGRRHTTTQRQNPSHMTSNNTQNNDPHQTTEEIPLPPPESEVTLANLAIPLGETILTLSGDGRPIYGILQRSRAMTAQSDYFRLQFRGYARSDGAHWQPLEGDDSRFHAVYNLAWVRVDRPSKTVTFGPKSGVQASPGLAGSGLDAYLFASVIAWAKGVCPDFAISPGMITMGQNHTEEERLKCHAFYAGQGFQFEWQDPAQRSALYFKDKVNKLLGVWNKEAVKEFGGEEMLKTLAGQDEARAELQQQLDKLESAHDSLKRALQKEKSTSQILTGVLILAAIFAIWAVI</sequence>
<reference evidence="4 6" key="1">
    <citation type="submission" date="2018-06" db="EMBL/GenBank/DDBJ databases">
        <authorList>
            <consortium name="Pathogen Informatics"/>
            <person name="Doyle S."/>
        </authorList>
    </citation>
    <scope>NUCLEOTIDE SEQUENCE [LARGE SCALE GENOMIC DNA]</scope>
    <source>
        <strain evidence="4 6">NCTC8684</strain>
    </source>
</reference>
<dbReference type="EMBL" id="UIGR01000001">
    <property type="protein sequence ID" value="SUX31699.1"/>
    <property type="molecule type" value="Genomic_DNA"/>
</dbReference>
<dbReference type="Proteomes" id="UP000275777">
    <property type="component" value="Chromosome"/>
</dbReference>
<keyword evidence="3" id="KW-1133">Transmembrane helix</keyword>
<feature type="coiled-coil region" evidence="1">
    <location>
        <begin position="241"/>
        <end position="275"/>
    </location>
</feature>
<evidence type="ECO:0000313" key="5">
    <source>
        <dbReference type="EMBL" id="VEB44135.1"/>
    </source>
</evidence>
<feature type="compositionally biased region" description="Basic residues" evidence="2">
    <location>
        <begin position="1"/>
        <end position="12"/>
    </location>
</feature>
<dbReference type="EMBL" id="LR134182">
    <property type="protein sequence ID" value="VEB44135.1"/>
    <property type="molecule type" value="Genomic_DNA"/>
</dbReference>
<accession>A0A381ET54</accession>
<reference evidence="5 7" key="2">
    <citation type="submission" date="2018-12" db="EMBL/GenBank/DDBJ databases">
        <authorList>
            <consortium name="Pathogen Informatics"/>
        </authorList>
    </citation>
    <scope>NUCLEOTIDE SEQUENCE [LARGE SCALE GENOMIC DNA]</scope>
    <source>
        <strain evidence="5 7">NCTC9695</strain>
    </source>
</reference>
<protein>
    <submittedName>
        <fullName evidence="5">Uncharacterized protein</fullName>
    </submittedName>
</protein>
<keyword evidence="1" id="KW-0175">Coiled coil</keyword>
<proteinExistence type="predicted"/>